<gene>
    <name evidence="2" type="ORF">Agub_g8903</name>
</gene>
<feature type="compositionally biased region" description="Basic and acidic residues" evidence="1">
    <location>
        <begin position="1"/>
        <end position="11"/>
    </location>
</feature>
<sequence length="203" mass="20803">IDAVEEGKEKEEEGEELAGVPAEQQPQLLLQQGTEERSCLDGQAVGGQADSSACSNGCSSNDSSGLAALQAAAALSAAGGAPGESARSGGSYEDLMAAEEDGDDFVFEDLEVQGTAPAAAPALSTRPVCPSSSHPSSSTPPYSWPALRSRLLHLSSHVSYVLLDDPGLWTHGSLLGGVFQLLRALGAHRHAGELAPLLHAYVG</sequence>
<comment type="caution">
    <text evidence="2">The sequence shown here is derived from an EMBL/GenBank/DDBJ whole genome shotgun (WGS) entry which is preliminary data.</text>
</comment>
<evidence type="ECO:0000256" key="1">
    <source>
        <dbReference type="SAM" id="MobiDB-lite"/>
    </source>
</evidence>
<dbReference type="AlphaFoldDB" id="A0AAD3DSG1"/>
<feature type="non-terminal residue" evidence="2">
    <location>
        <position position="1"/>
    </location>
</feature>
<dbReference type="Proteomes" id="UP001054857">
    <property type="component" value="Unassembled WGS sequence"/>
</dbReference>
<accession>A0AAD3DSG1</accession>
<keyword evidence="3" id="KW-1185">Reference proteome</keyword>
<feature type="compositionally biased region" description="Low complexity" evidence="1">
    <location>
        <begin position="127"/>
        <end position="141"/>
    </location>
</feature>
<evidence type="ECO:0000313" key="3">
    <source>
        <dbReference type="Proteomes" id="UP001054857"/>
    </source>
</evidence>
<reference evidence="2 3" key="1">
    <citation type="journal article" date="2021" name="Sci. Rep.">
        <title>Genome sequencing of the multicellular alga Astrephomene provides insights into convergent evolution of germ-soma differentiation.</title>
        <authorList>
            <person name="Yamashita S."/>
            <person name="Yamamoto K."/>
            <person name="Matsuzaki R."/>
            <person name="Suzuki S."/>
            <person name="Yamaguchi H."/>
            <person name="Hirooka S."/>
            <person name="Minakuchi Y."/>
            <person name="Miyagishima S."/>
            <person name="Kawachi M."/>
            <person name="Toyoda A."/>
            <person name="Nozaki H."/>
        </authorList>
    </citation>
    <scope>NUCLEOTIDE SEQUENCE [LARGE SCALE GENOMIC DNA]</scope>
    <source>
        <strain evidence="2 3">NIES-4017</strain>
    </source>
</reference>
<dbReference type="EMBL" id="BMAR01000017">
    <property type="protein sequence ID" value="GFR47220.1"/>
    <property type="molecule type" value="Genomic_DNA"/>
</dbReference>
<name>A0AAD3DSG1_9CHLO</name>
<feature type="non-terminal residue" evidence="2">
    <location>
        <position position="203"/>
    </location>
</feature>
<organism evidence="2 3">
    <name type="scientific">Astrephomene gubernaculifera</name>
    <dbReference type="NCBI Taxonomy" id="47775"/>
    <lineage>
        <taxon>Eukaryota</taxon>
        <taxon>Viridiplantae</taxon>
        <taxon>Chlorophyta</taxon>
        <taxon>core chlorophytes</taxon>
        <taxon>Chlorophyceae</taxon>
        <taxon>CS clade</taxon>
        <taxon>Chlamydomonadales</taxon>
        <taxon>Astrephomenaceae</taxon>
        <taxon>Astrephomene</taxon>
    </lineage>
</organism>
<evidence type="ECO:0000313" key="2">
    <source>
        <dbReference type="EMBL" id="GFR47220.1"/>
    </source>
</evidence>
<feature type="region of interest" description="Disordered" evidence="1">
    <location>
        <begin position="118"/>
        <end position="141"/>
    </location>
</feature>
<proteinExistence type="predicted"/>
<feature type="region of interest" description="Disordered" evidence="1">
    <location>
        <begin position="1"/>
        <end position="27"/>
    </location>
</feature>
<protein>
    <submittedName>
        <fullName evidence="2">Uncharacterized protein</fullName>
    </submittedName>
</protein>
<feature type="region of interest" description="Disordered" evidence="1">
    <location>
        <begin position="41"/>
        <end position="63"/>
    </location>
</feature>
<feature type="compositionally biased region" description="Low complexity" evidence="1">
    <location>
        <begin position="49"/>
        <end position="63"/>
    </location>
</feature>